<evidence type="ECO:0000259" key="1">
    <source>
        <dbReference type="PROSITE" id="PS50833"/>
    </source>
</evidence>
<keyword evidence="3" id="KW-1185">Reference proteome</keyword>
<accession>E0S8S8</accession>
<reference evidence="2 3" key="1">
    <citation type="journal article" date="2010" name="Nat. Commun.">
        <title>The complete sequence of the smallest known nuclear genome from the microsporidian Encephalitozoon intestinalis.</title>
        <authorList>
            <person name="Corradi N."/>
            <person name="Pombert J.-F."/>
            <person name="Farinelli L."/>
            <person name="Didier E.S."/>
            <person name="Keeling P.J."/>
        </authorList>
    </citation>
    <scope>NUCLEOTIDE SEQUENCE [LARGE SCALE GENOMIC DNA]</scope>
    <source>
        <strain evidence="2 3">ATCC 50506</strain>
    </source>
</reference>
<organism evidence="2 3">
    <name type="scientific">Encephalitozoon intestinalis (strain ATCC 50506)</name>
    <name type="common">Microsporidian parasite</name>
    <name type="synonym">Septata intestinalis</name>
    <dbReference type="NCBI Taxonomy" id="876142"/>
    <lineage>
        <taxon>Eukaryota</taxon>
        <taxon>Fungi</taxon>
        <taxon>Fungi incertae sedis</taxon>
        <taxon>Microsporidia</taxon>
        <taxon>Unikaryonidae</taxon>
        <taxon>Encephalitozoon</taxon>
    </lineage>
</organism>
<dbReference type="OrthoDB" id="264354at2759"/>
<dbReference type="VEuPathDB" id="MicrosporidiaDB:Eint_081130"/>
<dbReference type="GeneID" id="9698233"/>
<gene>
    <name evidence="2" type="ORF">Eint_081130</name>
</gene>
<dbReference type="AlphaFoldDB" id="E0S8S8"/>
<feature type="domain" description="Brix" evidence="1">
    <location>
        <begin position="4"/>
        <end position="177"/>
    </location>
</feature>
<dbReference type="InterPro" id="IPR007109">
    <property type="entry name" value="Brix"/>
</dbReference>
<proteinExistence type="predicted"/>
<dbReference type="KEGG" id="ein:Eint_081130"/>
<dbReference type="EMBL" id="CP001949">
    <property type="protein sequence ID" value="ADM12045.1"/>
    <property type="molecule type" value="Genomic_DNA"/>
</dbReference>
<evidence type="ECO:0000313" key="3">
    <source>
        <dbReference type="Proteomes" id="UP000002313"/>
    </source>
</evidence>
<dbReference type="Pfam" id="PF04427">
    <property type="entry name" value="Brix"/>
    <property type="match status" value="1"/>
</dbReference>
<protein>
    <recommendedName>
        <fullName evidence="1">Brix domain-containing protein</fullName>
    </recommendedName>
</protein>
<dbReference type="PROSITE" id="PS50833">
    <property type="entry name" value="BRIX"/>
    <property type="match status" value="1"/>
</dbReference>
<dbReference type="SUPFAM" id="SSF52954">
    <property type="entry name" value="Class II aaRS ABD-related"/>
    <property type="match status" value="1"/>
</dbReference>
<reference evidence="2 3" key="2">
    <citation type="journal article" date="2012" name="Proc. Natl. Acad. Sci. U.S.A.">
        <title>Gain and loss of multiple functionally related, horizontally transferred genes in the reduced genomes of two microsporidian parasites.</title>
        <authorList>
            <person name="Pombert J.-F."/>
            <person name="Selman M."/>
            <person name="Burki F."/>
            <person name="Bardell F.T."/>
            <person name="Farinelli L."/>
            <person name="Solter L.F."/>
            <person name="Whitman D.W."/>
            <person name="Weiss L.M."/>
            <person name="Corradi N."/>
            <person name="Keeling P.J."/>
        </authorList>
    </citation>
    <scope>NUCLEOTIDE SEQUENCE [LARGE SCALE GENOMIC DNA]</scope>
    <source>
        <strain evidence="2 3">ATCC 50506</strain>
    </source>
</reference>
<dbReference type="SMART" id="SM00879">
    <property type="entry name" value="Brix"/>
    <property type="match status" value="1"/>
</dbReference>
<name>E0S8S8_ENCIT</name>
<dbReference type="HOGENOM" id="CLU_109938_0_0_1"/>
<dbReference type="GO" id="GO:0006364">
    <property type="term" value="P:rRNA processing"/>
    <property type="evidence" value="ECO:0007669"/>
    <property type="project" value="InterPro"/>
</dbReference>
<dbReference type="RefSeq" id="XP_003073405.1">
    <property type="nucleotide sequence ID" value="XM_003073359.1"/>
</dbReference>
<dbReference type="GO" id="GO:0019843">
    <property type="term" value="F:rRNA binding"/>
    <property type="evidence" value="ECO:0007669"/>
    <property type="project" value="InterPro"/>
</dbReference>
<sequence length="177" mass="20568">MGFLNKLVITVKKPTKRSKQICMHIRRMLEPNVTAKLRDRNTTVKSYLDVADALELSHFILVDARDIKIGVRPKGPTYVFNVVDYNPKYVRVEEEYYKSDPCITFTGESDLKGLFLSLSSQPEAFKRSLHFYFDGDLIHIRHYAILTKEEEDIKVGFNEIGPRITMKLVKKMDGFFE</sequence>
<evidence type="ECO:0000313" key="2">
    <source>
        <dbReference type="EMBL" id="ADM12045.1"/>
    </source>
</evidence>
<dbReference type="Proteomes" id="UP000002313">
    <property type="component" value="Chromosome VIII"/>
</dbReference>